<feature type="non-terminal residue" evidence="2">
    <location>
        <position position="262"/>
    </location>
</feature>
<dbReference type="EMBL" id="KB312177">
    <property type="protein sequence ID" value="ELT87717.1"/>
    <property type="molecule type" value="Genomic_DNA"/>
</dbReference>
<dbReference type="HOGENOM" id="CLU_1063818_0_0_1"/>
<dbReference type="EMBL" id="AMQN01034005">
    <property type="status" value="NOT_ANNOTATED_CDS"/>
    <property type="molecule type" value="Genomic_DNA"/>
</dbReference>
<keyword evidence="1" id="KW-0472">Membrane</keyword>
<dbReference type="AlphaFoldDB" id="R7T470"/>
<evidence type="ECO:0000313" key="2">
    <source>
        <dbReference type="EMBL" id="ELT87717.1"/>
    </source>
</evidence>
<sequence>MYQNFDRDYLSPDALKQWQTGESCGENDASDVNNFFCPMPFEPSTFTSCCKKEREDIHRCCEGSPNTDTTKSALDKWGIGLGVVIACFFVSISVIYLFNKCTKWCADAHPDDSPRPKLKITAIKQSVKPVDKRTLLKTGNYTVEQSWDQVTVKFYNREFYECFRDSLLRKYKDLKWRDARYAQEGDVTNALGEDVGLRMDDDTRLLRVTKTGNTSWVMNDFQNVCKGISVDDVSERRRESPMSGVTSLSPRLPTIGEEFFDT</sequence>
<keyword evidence="1" id="KW-0812">Transmembrane</keyword>
<keyword evidence="1" id="KW-1133">Transmembrane helix</keyword>
<evidence type="ECO:0000313" key="3">
    <source>
        <dbReference type="EnsemblMetazoa" id="CapteP228956"/>
    </source>
</evidence>
<evidence type="ECO:0000313" key="4">
    <source>
        <dbReference type="Proteomes" id="UP000014760"/>
    </source>
</evidence>
<feature type="transmembrane region" description="Helical" evidence="1">
    <location>
        <begin position="77"/>
        <end position="98"/>
    </location>
</feature>
<organism evidence="2">
    <name type="scientific">Capitella teleta</name>
    <name type="common">Polychaete worm</name>
    <dbReference type="NCBI Taxonomy" id="283909"/>
    <lineage>
        <taxon>Eukaryota</taxon>
        <taxon>Metazoa</taxon>
        <taxon>Spiralia</taxon>
        <taxon>Lophotrochozoa</taxon>
        <taxon>Annelida</taxon>
        <taxon>Polychaeta</taxon>
        <taxon>Sedentaria</taxon>
        <taxon>Scolecida</taxon>
        <taxon>Capitellidae</taxon>
        <taxon>Capitella</taxon>
    </lineage>
</organism>
<reference evidence="4" key="1">
    <citation type="submission" date="2012-12" db="EMBL/GenBank/DDBJ databases">
        <authorList>
            <person name="Hellsten U."/>
            <person name="Grimwood J."/>
            <person name="Chapman J.A."/>
            <person name="Shapiro H."/>
            <person name="Aerts A."/>
            <person name="Otillar R.P."/>
            <person name="Terry A.Y."/>
            <person name="Boore J.L."/>
            <person name="Simakov O."/>
            <person name="Marletaz F."/>
            <person name="Cho S.-J."/>
            <person name="Edsinger-Gonzales E."/>
            <person name="Havlak P."/>
            <person name="Kuo D.-H."/>
            <person name="Larsson T."/>
            <person name="Lv J."/>
            <person name="Arendt D."/>
            <person name="Savage R."/>
            <person name="Osoegawa K."/>
            <person name="de Jong P."/>
            <person name="Lindberg D.R."/>
            <person name="Seaver E.C."/>
            <person name="Weisblat D.A."/>
            <person name="Putnam N.H."/>
            <person name="Grigoriev I.V."/>
            <person name="Rokhsar D.S."/>
        </authorList>
    </citation>
    <scope>NUCLEOTIDE SEQUENCE</scope>
    <source>
        <strain evidence="4">I ESC-2004</strain>
    </source>
</reference>
<dbReference type="EnsemblMetazoa" id="CapteT228956">
    <property type="protein sequence ID" value="CapteP228956"/>
    <property type="gene ID" value="CapteG228956"/>
</dbReference>
<accession>R7T470</accession>
<reference evidence="3" key="3">
    <citation type="submission" date="2015-06" db="UniProtKB">
        <authorList>
            <consortium name="EnsemblMetazoa"/>
        </authorList>
    </citation>
    <scope>IDENTIFICATION</scope>
</reference>
<proteinExistence type="predicted"/>
<dbReference type="EMBL" id="AMQN01034004">
    <property type="status" value="NOT_ANNOTATED_CDS"/>
    <property type="molecule type" value="Genomic_DNA"/>
</dbReference>
<keyword evidence="4" id="KW-1185">Reference proteome</keyword>
<dbReference type="Proteomes" id="UP000014760">
    <property type="component" value="Unassembled WGS sequence"/>
</dbReference>
<name>R7T470_CAPTE</name>
<reference evidence="2 4" key="2">
    <citation type="journal article" date="2013" name="Nature">
        <title>Insights into bilaterian evolution from three spiralian genomes.</title>
        <authorList>
            <person name="Simakov O."/>
            <person name="Marletaz F."/>
            <person name="Cho S.J."/>
            <person name="Edsinger-Gonzales E."/>
            <person name="Havlak P."/>
            <person name="Hellsten U."/>
            <person name="Kuo D.H."/>
            <person name="Larsson T."/>
            <person name="Lv J."/>
            <person name="Arendt D."/>
            <person name="Savage R."/>
            <person name="Osoegawa K."/>
            <person name="de Jong P."/>
            <person name="Grimwood J."/>
            <person name="Chapman J.A."/>
            <person name="Shapiro H."/>
            <person name="Aerts A."/>
            <person name="Otillar R.P."/>
            <person name="Terry A.Y."/>
            <person name="Boore J.L."/>
            <person name="Grigoriev I.V."/>
            <person name="Lindberg D.R."/>
            <person name="Seaver E.C."/>
            <person name="Weisblat D.A."/>
            <person name="Putnam N.H."/>
            <person name="Rokhsar D.S."/>
        </authorList>
    </citation>
    <scope>NUCLEOTIDE SEQUENCE</scope>
    <source>
        <strain evidence="2 4">I ESC-2004</strain>
    </source>
</reference>
<protein>
    <submittedName>
        <fullName evidence="2 3">Uncharacterized protein</fullName>
    </submittedName>
</protein>
<gene>
    <name evidence="2" type="ORF">CAPTEDRAFT_228956</name>
</gene>
<evidence type="ECO:0000256" key="1">
    <source>
        <dbReference type="SAM" id="Phobius"/>
    </source>
</evidence>